<feature type="signal peptide" evidence="1">
    <location>
        <begin position="1"/>
        <end position="24"/>
    </location>
</feature>
<sequence length="68" mass="7449">MTTRMKPSLAAVLAIAVAVVVSVGFEERFGEGWENLWVISDWKKDEIMAGDWNHTSGKSTGDPEVKGI</sequence>
<organism evidence="2 3">
    <name type="scientific">Ensete ventricosum</name>
    <name type="common">Abyssinian banana</name>
    <name type="synonym">Musa ensete</name>
    <dbReference type="NCBI Taxonomy" id="4639"/>
    <lineage>
        <taxon>Eukaryota</taxon>
        <taxon>Viridiplantae</taxon>
        <taxon>Streptophyta</taxon>
        <taxon>Embryophyta</taxon>
        <taxon>Tracheophyta</taxon>
        <taxon>Spermatophyta</taxon>
        <taxon>Magnoliopsida</taxon>
        <taxon>Liliopsida</taxon>
        <taxon>Zingiberales</taxon>
        <taxon>Musaceae</taxon>
        <taxon>Ensete</taxon>
    </lineage>
</organism>
<dbReference type="Proteomes" id="UP001222027">
    <property type="component" value="Unassembled WGS sequence"/>
</dbReference>
<dbReference type="InterPro" id="IPR013320">
    <property type="entry name" value="ConA-like_dom_sf"/>
</dbReference>
<keyword evidence="3" id="KW-1185">Reference proteome</keyword>
<keyword evidence="1" id="KW-0732">Signal</keyword>
<reference evidence="2 3" key="1">
    <citation type="submission" date="2022-12" db="EMBL/GenBank/DDBJ databases">
        <title>Chromosome-scale assembly of the Ensete ventricosum genome.</title>
        <authorList>
            <person name="Dussert Y."/>
            <person name="Stocks J."/>
            <person name="Wendawek A."/>
            <person name="Woldeyes F."/>
            <person name="Nichols R.A."/>
            <person name="Borrell J.S."/>
        </authorList>
    </citation>
    <scope>NUCLEOTIDE SEQUENCE [LARGE SCALE GENOMIC DNA]</scope>
    <source>
        <strain evidence="3">cv. Maze</strain>
        <tissue evidence="2">Seeds</tissue>
    </source>
</reference>
<accession>A0AAV8RVC4</accession>
<comment type="caution">
    <text evidence="2">The sequence shown here is derived from an EMBL/GenBank/DDBJ whole genome shotgun (WGS) entry which is preliminary data.</text>
</comment>
<protein>
    <recommendedName>
        <fullName evidence="4">Calreticulin</fullName>
    </recommendedName>
</protein>
<dbReference type="AlphaFoldDB" id="A0AAV8RVC4"/>
<proteinExistence type="predicted"/>
<evidence type="ECO:0000313" key="3">
    <source>
        <dbReference type="Proteomes" id="UP001222027"/>
    </source>
</evidence>
<evidence type="ECO:0008006" key="4">
    <source>
        <dbReference type="Google" id="ProtNLM"/>
    </source>
</evidence>
<dbReference type="SUPFAM" id="SSF49899">
    <property type="entry name" value="Concanavalin A-like lectins/glucanases"/>
    <property type="match status" value="1"/>
</dbReference>
<name>A0AAV8RVC4_ENSVE</name>
<evidence type="ECO:0000313" key="2">
    <source>
        <dbReference type="EMBL" id="KAJ8510490.1"/>
    </source>
</evidence>
<gene>
    <name evidence="2" type="ORF">OPV22_000924</name>
</gene>
<evidence type="ECO:0000256" key="1">
    <source>
        <dbReference type="SAM" id="SignalP"/>
    </source>
</evidence>
<feature type="chain" id="PRO_5043384234" description="Calreticulin" evidence="1">
    <location>
        <begin position="25"/>
        <end position="68"/>
    </location>
</feature>
<dbReference type="EMBL" id="JAQQAF010000001">
    <property type="protein sequence ID" value="KAJ8510490.1"/>
    <property type="molecule type" value="Genomic_DNA"/>
</dbReference>